<dbReference type="GO" id="GO:0000455">
    <property type="term" value="P:enzyme-directed rRNA pseudouridine synthesis"/>
    <property type="evidence" value="ECO:0007669"/>
    <property type="project" value="TreeGrafter"/>
</dbReference>
<dbReference type="GO" id="GO:0140098">
    <property type="term" value="F:catalytic activity, acting on RNA"/>
    <property type="evidence" value="ECO:0007669"/>
    <property type="project" value="UniProtKB-ARBA"/>
</dbReference>
<comment type="caution">
    <text evidence="2">The sequence shown here is derived from an EMBL/GenBank/DDBJ whole genome shotgun (WGS) entry which is preliminary data.</text>
</comment>
<keyword evidence="3" id="KW-1185">Reference proteome</keyword>
<protein>
    <submittedName>
        <fullName evidence="2">RNA pseudouridine synthase</fullName>
    </submittedName>
</protein>
<dbReference type="PANTHER" id="PTHR21600">
    <property type="entry name" value="MITOCHONDRIAL RNA PSEUDOURIDINE SYNTHASE"/>
    <property type="match status" value="1"/>
</dbReference>
<accession>A0A136A4L1</accession>
<dbReference type="InterPro" id="IPR006224">
    <property type="entry name" value="PsdUridine_synth_RluA-like_CS"/>
</dbReference>
<proteinExistence type="predicted"/>
<dbReference type="GO" id="GO:0003723">
    <property type="term" value="F:RNA binding"/>
    <property type="evidence" value="ECO:0007669"/>
    <property type="project" value="InterPro"/>
</dbReference>
<dbReference type="SUPFAM" id="SSF55120">
    <property type="entry name" value="Pseudouridine synthase"/>
    <property type="match status" value="1"/>
</dbReference>
<dbReference type="InterPro" id="IPR020103">
    <property type="entry name" value="PsdUridine_synth_cat_dom_sf"/>
</dbReference>
<dbReference type="PROSITE" id="PS01129">
    <property type="entry name" value="PSI_RLU"/>
    <property type="match status" value="1"/>
</dbReference>
<dbReference type="GO" id="GO:0009982">
    <property type="term" value="F:pseudouridine synthase activity"/>
    <property type="evidence" value="ECO:0007669"/>
    <property type="project" value="InterPro"/>
</dbReference>
<evidence type="ECO:0000313" key="3">
    <source>
        <dbReference type="Proteomes" id="UP000070299"/>
    </source>
</evidence>
<organism evidence="2 3">
    <name type="scientific">Paraglaciecola hydrolytica</name>
    <dbReference type="NCBI Taxonomy" id="1799789"/>
    <lineage>
        <taxon>Bacteria</taxon>
        <taxon>Pseudomonadati</taxon>
        <taxon>Pseudomonadota</taxon>
        <taxon>Gammaproteobacteria</taxon>
        <taxon>Alteromonadales</taxon>
        <taxon>Alteromonadaceae</taxon>
        <taxon>Paraglaciecola</taxon>
    </lineage>
</organism>
<gene>
    <name evidence="2" type="ORF">AX660_09330</name>
</gene>
<dbReference type="InterPro" id="IPR050188">
    <property type="entry name" value="RluA_PseudoU_synthase"/>
</dbReference>
<dbReference type="PANTHER" id="PTHR21600:SF89">
    <property type="entry name" value="RIBOSOMAL LARGE SUBUNIT PSEUDOURIDINE SYNTHASE A"/>
    <property type="match status" value="1"/>
</dbReference>
<dbReference type="STRING" id="1799789.AX660_09330"/>
<evidence type="ECO:0000313" key="2">
    <source>
        <dbReference type="EMBL" id="KXI30182.1"/>
    </source>
</evidence>
<dbReference type="Proteomes" id="UP000070299">
    <property type="component" value="Unassembled WGS sequence"/>
</dbReference>
<dbReference type="RefSeq" id="WP_068374122.1">
    <property type="nucleotide sequence ID" value="NZ_LSNE01000003.1"/>
</dbReference>
<dbReference type="CDD" id="cd02869">
    <property type="entry name" value="PseudoU_synth_RluA_like"/>
    <property type="match status" value="1"/>
</dbReference>
<dbReference type="EMBL" id="LSNE01000003">
    <property type="protein sequence ID" value="KXI30182.1"/>
    <property type="molecule type" value="Genomic_DNA"/>
</dbReference>
<reference evidence="3" key="1">
    <citation type="submission" date="2016-02" db="EMBL/GenBank/DDBJ databases">
        <authorList>
            <person name="Schultz-Johansen M."/>
            <person name="Glaring M.A."/>
            <person name="Bech P.K."/>
            <person name="Stougaard P."/>
        </authorList>
    </citation>
    <scope>NUCLEOTIDE SEQUENCE [LARGE SCALE GENOMIC DNA]</scope>
    <source>
        <strain evidence="3">S66</strain>
    </source>
</reference>
<evidence type="ECO:0000259" key="1">
    <source>
        <dbReference type="Pfam" id="PF00849"/>
    </source>
</evidence>
<name>A0A136A4L1_9ALTE</name>
<dbReference type="AlphaFoldDB" id="A0A136A4L1"/>
<dbReference type="Pfam" id="PF00849">
    <property type="entry name" value="PseudoU_synth_2"/>
    <property type="match status" value="1"/>
</dbReference>
<dbReference type="OrthoDB" id="9785808at2"/>
<dbReference type="InterPro" id="IPR006145">
    <property type="entry name" value="PsdUridine_synth_RsuA/RluA"/>
</dbReference>
<dbReference type="Gene3D" id="3.30.2350.10">
    <property type="entry name" value="Pseudouridine synthase"/>
    <property type="match status" value="1"/>
</dbReference>
<feature type="domain" description="Pseudouridine synthase RsuA/RluA-like" evidence="1">
    <location>
        <begin position="365"/>
        <end position="515"/>
    </location>
</feature>
<sequence length="562" mass="63020">MPQTPPCFTAFSQAIDGYSLPESFTFPFYYQPHALCILAAEELQQTLLKPQQWQHNFGLGDDPHLIIGKMFGVLLVQKVSGEVGYLAAFSGKLAEQNHLAGFVPPVFDLLAEECFFLADQAEIVELTDKIVELEQCPQFVMLQTQLNADIQQRGSEIADYRAVMIEQRKARKTQRIAGQSQLDSAKQALLEAQLDQQSIADKLHLKALTEHWQGKVEQAQSAFNLLNDKIISLKTQRKNLSAALQQKIFEQYRFLNSQGAEQSLQAIFSQTSLRTPPAGAGECAAPKLLQYAFKHQLKPLAMAEFWWGASPKSEVRQHQHYYPACMGKCQPILAHMLTGMQVDANPLLVNQAAGKTLEIIYQDQDMLVVNKPAEFLSVPGKDIQDSVYQRIKTQFPQATGSLIVHRLDMSTSGLMVIALNPAAHKNLQGQFVQRVVKKSYVAIVAGLVSEDSGTIELPLRGNLYDRPRQVVCHEHGKPATTHWQVVARDEAKQQTKLMLQPYTGRTHQLRVHCAHYSGLNMAIVGDDLYGTTDKRLHLHAQCLALFHPVSQQWLEFEAKAEF</sequence>